<dbReference type="eggNOG" id="COG1196">
    <property type="taxonomic scope" value="Bacteria"/>
</dbReference>
<dbReference type="OrthoDB" id="560974at2"/>
<proteinExistence type="predicted"/>
<dbReference type="RefSeq" id="WP_015956183.1">
    <property type="nucleotide sequence ID" value="NC_011729.1"/>
</dbReference>
<dbReference type="Proteomes" id="UP000002384">
    <property type="component" value="Chromosome"/>
</dbReference>
<name>B7KLM6_GLOC7</name>
<accession>B7KLM6</accession>
<protein>
    <submittedName>
        <fullName evidence="2">Uncharacterized protein</fullName>
    </submittedName>
</protein>
<organism evidence="2 3">
    <name type="scientific">Gloeothece citriformis (strain PCC 7424)</name>
    <name type="common">Cyanothece sp. (strain PCC 7424)</name>
    <dbReference type="NCBI Taxonomy" id="65393"/>
    <lineage>
        <taxon>Bacteria</taxon>
        <taxon>Bacillati</taxon>
        <taxon>Cyanobacteriota</taxon>
        <taxon>Cyanophyceae</taxon>
        <taxon>Oscillatoriophycideae</taxon>
        <taxon>Chroococcales</taxon>
        <taxon>Aphanothecaceae</taxon>
        <taxon>Gloeothece</taxon>
        <taxon>Gloeothece citriformis</taxon>
    </lineage>
</organism>
<dbReference type="STRING" id="65393.PCC7424_4228"/>
<keyword evidence="3" id="KW-1185">Reference proteome</keyword>
<sequence>MLHLAQVCKNPISGEVELQLLAHKTSDQSWEVSNISSVTYPLNNQEFSTEGLLVLVELTETQKILKIELAKDWILSLIEKYLIANTITPEWVEQEQERVEQWRQEITAKSLDLNRRHLEIETRRDQLQELEISLKQEKEKLDSRWQQLQQLQNDIQKEKDDLKACHQTNLDKG</sequence>
<dbReference type="EMBL" id="CP001291">
    <property type="protein sequence ID" value="ACK72598.1"/>
    <property type="molecule type" value="Genomic_DNA"/>
</dbReference>
<dbReference type="AlphaFoldDB" id="B7KLM6"/>
<dbReference type="HOGENOM" id="CLU_119980_0_0_3"/>
<feature type="coiled-coil region" evidence="1">
    <location>
        <begin position="92"/>
        <end position="168"/>
    </location>
</feature>
<evidence type="ECO:0000313" key="3">
    <source>
        <dbReference type="Proteomes" id="UP000002384"/>
    </source>
</evidence>
<evidence type="ECO:0000313" key="2">
    <source>
        <dbReference type="EMBL" id="ACK72598.1"/>
    </source>
</evidence>
<dbReference type="KEGG" id="cyc:PCC7424_4228"/>
<keyword evidence="1" id="KW-0175">Coiled coil</keyword>
<gene>
    <name evidence="2" type="ordered locus">PCC7424_4228</name>
</gene>
<evidence type="ECO:0000256" key="1">
    <source>
        <dbReference type="SAM" id="Coils"/>
    </source>
</evidence>
<reference evidence="3" key="1">
    <citation type="journal article" date="2011" name="MBio">
        <title>Novel metabolic attributes of the genus Cyanothece, comprising a group of unicellular nitrogen-fixing Cyanobacteria.</title>
        <authorList>
            <person name="Bandyopadhyay A."/>
            <person name="Elvitigala T."/>
            <person name="Welsh E."/>
            <person name="Stockel J."/>
            <person name="Liberton M."/>
            <person name="Min H."/>
            <person name="Sherman L.A."/>
            <person name="Pakrasi H.B."/>
        </authorList>
    </citation>
    <scope>NUCLEOTIDE SEQUENCE [LARGE SCALE GENOMIC DNA]</scope>
    <source>
        <strain evidence="3">PCC 7424</strain>
    </source>
</reference>